<name>A0ABW2Y049_9ACTN</name>
<dbReference type="CDD" id="cd06530">
    <property type="entry name" value="S26_SPase_I"/>
    <property type="match status" value="1"/>
</dbReference>
<dbReference type="GO" id="GO:0009003">
    <property type="term" value="F:signal peptidase activity"/>
    <property type="evidence" value="ECO:0007669"/>
    <property type="project" value="UniProtKB-EC"/>
</dbReference>
<dbReference type="PRINTS" id="PR00727">
    <property type="entry name" value="LEADERPTASE"/>
</dbReference>
<comment type="catalytic activity">
    <reaction evidence="3">
        <text>Cleavage of hydrophobic, N-terminal signal or leader sequences from secreted and periplasmic proteins.</text>
        <dbReference type="EC" id="3.4.21.89"/>
    </reaction>
</comment>
<protein>
    <recommendedName>
        <fullName evidence="3">Signal peptidase I</fullName>
        <ecNumber evidence="3">3.4.21.89</ecNumber>
    </recommendedName>
</protein>
<dbReference type="PANTHER" id="PTHR43390:SF1">
    <property type="entry name" value="CHLOROPLAST PROCESSING PEPTIDASE"/>
    <property type="match status" value="1"/>
</dbReference>
<dbReference type="RefSeq" id="WP_131758653.1">
    <property type="nucleotide sequence ID" value="NZ_CAACUY010000056.1"/>
</dbReference>
<evidence type="ECO:0000256" key="2">
    <source>
        <dbReference type="ARBA" id="ARBA00009370"/>
    </source>
</evidence>
<keyword evidence="3 6" id="KW-0378">Hydrolase</keyword>
<evidence type="ECO:0000259" key="5">
    <source>
        <dbReference type="Pfam" id="PF10502"/>
    </source>
</evidence>
<dbReference type="Proteomes" id="UP001597063">
    <property type="component" value="Unassembled WGS sequence"/>
</dbReference>
<accession>A0ABW2Y049</accession>
<evidence type="ECO:0000256" key="1">
    <source>
        <dbReference type="ARBA" id="ARBA00004401"/>
    </source>
</evidence>
<proteinExistence type="inferred from homology"/>
<evidence type="ECO:0000313" key="6">
    <source>
        <dbReference type="EMBL" id="MFD0691952.1"/>
    </source>
</evidence>
<comment type="similarity">
    <text evidence="2 3">Belongs to the peptidase S26 family.</text>
</comment>
<evidence type="ECO:0000256" key="4">
    <source>
        <dbReference type="SAM" id="SignalP"/>
    </source>
</evidence>
<comment type="subcellular location">
    <subcellularLocation>
        <location evidence="1">Cell membrane</location>
        <topology evidence="1">Single-pass type II membrane protein</topology>
    </subcellularLocation>
    <subcellularLocation>
        <location evidence="3">Membrane</location>
        <topology evidence="3">Single-pass type II membrane protein</topology>
    </subcellularLocation>
</comment>
<evidence type="ECO:0000256" key="3">
    <source>
        <dbReference type="RuleBase" id="RU362042"/>
    </source>
</evidence>
<dbReference type="EMBL" id="JBHTGP010000034">
    <property type="protein sequence ID" value="MFD0691952.1"/>
    <property type="molecule type" value="Genomic_DNA"/>
</dbReference>
<dbReference type="PANTHER" id="PTHR43390">
    <property type="entry name" value="SIGNAL PEPTIDASE I"/>
    <property type="match status" value="1"/>
</dbReference>
<comment type="caution">
    <text evidence="6">The sequence shown here is derived from an EMBL/GenBank/DDBJ whole genome shotgun (WGS) entry which is preliminary data.</text>
</comment>
<feature type="signal peptide" evidence="4">
    <location>
        <begin position="1"/>
        <end position="20"/>
    </location>
</feature>
<organism evidence="6 7">
    <name type="scientific">Actinomadura fibrosa</name>
    <dbReference type="NCBI Taxonomy" id="111802"/>
    <lineage>
        <taxon>Bacteria</taxon>
        <taxon>Bacillati</taxon>
        <taxon>Actinomycetota</taxon>
        <taxon>Actinomycetes</taxon>
        <taxon>Streptosporangiales</taxon>
        <taxon>Thermomonosporaceae</taxon>
        <taxon>Actinomadura</taxon>
    </lineage>
</organism>
<dbReference type="InterPro" id="IPR019533">
    <property type="entry name" value="Peptidase_S26"/>
</dbReference>
<dbReference type="Gene3D" id="2.10.109.10">
    <property type="entry name" value="Umud Fragment, subunit A"/>
    <property type="match status" value="1"/>
</dbReference>
<sequence>MRKRLIAVAAVPWLAAGCGAVNSTVHGYDRYSNPGVAMEPTIRAGQTVDARPVERGRYAPKRGDIVIFRMPAWTGGRDTPQLKRVVAIPGDRIGCCSHPGGVTLNGTVLTERYIKPDARTVPFGPITVPPGRLWLMGDNRYASADSRYHLNDEGHGTVPVSAVVGVVVLD</sequence>
<dbReference type="PROSITE" id="PS51257">
    <property type="entry name" value="PROKAR_LIPOPROTEIN"/>
    <property type="match status" value="1"/>
</dbReference>
<keyword evidence="4" id="KW-0732">Signal</keyword>
<feature type="chain" id="PRO_5047540949" description="Signal peptidase I" evidence="4">
    <location>
        <begin position="21"/>
        <end position="170"/>
    </location>
</feature>
<feature type="domain" description="Peptidase S26" evidence="5">
    <location>
        <begin position="28"/>
        <end position="168"/>
    </location>
</feature>
<dbReference type="EC" id="3.4.21.89" evidence="3"/>
<evidence type="ECO:0000313" key="7">
    <source>
        <dbReference type="Proteomes" id="UP001597063"/>
    </source>
</evidence>
<gene>
    <name evidence="6" type="primary">lepB</name>
    <name evidence="6" type="ORF">ACFQZM_46195</name>
</gene>
<keyword evidence="3" id="KW-0645">Protease</keyword>
<dbReference type="InterPro" id="IPR036286">
    <property type="entry name" value="LexA/Signal_pep-like_sf"/>
</dbReference>
<dbReference type="Pfam" id="PF10502">
    <property type="entry name" value="Peptidase_S26"/>
    <property type="match status" value="1"/>
</dbReference>
<dbReference type="SUPFAM" id="SSF51306">
    <property type="entry name" value="LexA/Signal peptidase"/>
    <property type="match status" value="1"/>
</dbReference>
<reference evidence="7" key="1">
    <citation type="journal article" date="2019" name="Int. J. Syst. Evol. Microbiol.">
        <title>The Global Catalogue of Microorganisms (GCM) 10K type strain sequencing project: providing services to taxonomists for standard genome sequencing and annotation.</title>
        <authorList>
            <consortium name="The Broad Institute Genomics Platform"/>
            <consortium name="The Broad Institute Genome Sequencing Center for Infectious Disease"/>
            <person name="Wu L."/>
            <person name="Ma J."/>
        </authorList>
    </citation>
    <scope>NUCLEOTIDE SEQUENCE [LARGE SCALE GENOMIC DNA]</scope>
    <source>
        <strain evidence="7">JCM 9371</strain>
    </source>
</reference>
<keyword evidence="7" id="KW-1185">Reference proteome</keyword>
<dbReference type="InterPro" id="IPR000223">
    <property type="entry name" value="Pept_S26A_signal_pept_1"/>
</dbReference>
<dbReference type="NCBIfam" id="TIGR02227">
    <property type="entry name" value="sigpep_I_bact"/>
    <property type="match status" value="1"/>
</dbReference>